<reference evidence="1" key="1">
    <citation type="journal article" date="2015" name="Nature">
        <title>Complex archaea that bridge the gap between prokaryotes and eukaryotes.</title>
        <authorList>
            <person name="Spang A."/>
            <person name="Saw J.H."/>
            <person name="Jorgensen S.L."/>
            <person name="Zaremba-Niedzwiedzka K."/>
            <person name="Martijn J."/>
            <person name="Lind A.E."/>
            <person name="van Eijk R."/>
            <person name="Schleper C."/>
            <person name="Guy L."/>
            <person name="Ettema T.J."/>
        </authorList>
    </citation>
    <scope>NUCLEOTIDE SEQUENCE</scope>
</reference>
<name>A0A0F9AMW9_9ZZZZ</name>
<organism evidence="1">
    <name type="scientific">marine sediment metagenome</name>
    <dbReference type="NCBI Taxonomy" id="412755"/>
    <lineage>
        <taxon>unclassified sequences</taxon>
        <taxon>metagenomes</taxon>
        <taxon>ecological metagenomes</taxon>
    </lineage>
</organism>
<evidence type="ECO:0000313" key="1">
    <source>
        <dbReference type="EMBL" id="KKK73556.1"/>
    </source>
</evidence>
<dbReference type="EMBL" id="LAZR01056737">
    <property type="protein sequence ID" value="KKK73556.1"/>
    <property type="molecule type" value="Genomic_DNA"/>
</dbReference>
<comment type="caution">
    <text evidence="1">The sequence shown here is derived from an EMBL/GenBank/DDBJ whole genome shotgun (WGS) entry which is preliminary data.</text>
</comment>
<proteinExistence type="predicted"/>
<dbReference type="AlphaFoldDB" id="A0A0F9AMW9"/>
<accession>A0A0F9AMW9</accession>
<gene>
    <name evidence="1" type="ORF">LCGC14_2892640</name>
</gene>
<feature type="non-terminal residue" evidence="1">
    <location>
        <position position="1"/>
    </location>
</feature>
<sequence>IRAGQDRPPPDVDSKYDIMVDTITADIAGEFVAGGVPLEGGGKMGVGEKKALRFAGEAVDEWLKDIEKDIRKELGPEVDDQTVREQVYRTLRIQEHLSDVLDEWGFPRGEGIGVPPGAMDEALRREGDENGEFFKDFPDRPGLLESITGLFERSGFLPSTPLRGLSLPSPPWMIRIGVVRSSPTPLHRALLPRSRPQS</sequence>
<protein>
    <submittedName>
        <fullName evidence="1">Uncharacterized protein</fullName>
    </submittedName>
</protein>